<reference evidence="8 9" key="1">
    <citation type="submission" date="2011-02" db="EMBL/GenBank/DDBJ databases">
        <title>The Genome Sequence of Sphaeroforma arctica JP610.</title>
        <authorList>
            <consortium name="The Broad Institute Genome Sequencing Platform"/>
            <person name="Russ C."/>
            <person name="Cuomo C."/>
            <person name="Young S.K."/>
            <person name="Zeng Q."/>
            <person name="Gargeya S."/>
            <person name="Alvarado L."/>
            <person name="Berlin A."/>
            <person name="Chapman S.B."/>
            <person name="Chen Z."/>
            <person name="Freedman E."/>
            <person name="Gellesch M."/>
            <person name="Goldberg J."/>
            <person name="Griggs A."/>
            <person name="Gujja S."/>
            <person name="Heilman E."/>
            <person name="Heiman D."/>
            <person name="Howarth C."/>
            <person name="Mehta T."/>
            <person name="Neiman D."/>
            <person name="Pearson M."/>
            <person name="Roberts A."/>
            <person name="Saif S."/>
            <person name="Shea T."/>
            <person name="Shenoy N."/>
            <person name="Sisk P."/>
            <person name="Stolte C."/>
            <person name="Sykes S."/>
            <person name="White J."/>
            <person name="Yandava C."/>
            <person name="Burger G."/>
            <person name="Gray M.W."/>
            <person name="Holland P.W.H."/>
            <person name="King N."/>
            <person name="Lang F.B.F."/>
            <person name="Roger A.J."/>
            <person name="Ruiz-Trillo I."/>
            <person name="Haas B."/>
            <person name="Nusbaum C."/>
            <person name="Birren B."/>
        </authorList>
    </citation>
    <scope>NUCLEOTIDE SEQUENCE [LARGE SCALE GENOMIC DNA]</scope>
    <source>
        <strain evidence="8 9">JP610</strain>
    </source>
</reference>
<evidence type="ECO:0000259" key="7">
    <source>
        <dbReference type="PROSITE" id="PS51366"/>
    </source>
</evidence>
<feature type="domain" description="MI" evidence="7">
    <location>
        <begin position="75"/>
        <end position="198"/>
    </location>
</feature>
<evidence type="ECO:0000256" key="4">
    <source>
        <dbReference type="ARBA" id="ARBA00022737"/>
    </source>
</evidence>
<sequence length="376" mass="41660">MGRASLTHGSASAQGSAKKNGGGGKYTWGNLGDEYLGIPESDKGDPNHSDGDASVHTTSEYRMDEGHHTSYLPNDFREDVEPIIKEYFNSGDSGDVLESLQKLGEGEFITAGLLTGLSLAMERHRAERELISCLITDFVFEHKVANSAMIAETFQAMLYNIDELATDIPEVATFLGRFIARAVADDVIAPAFVTSNRVQDDAVRADEALSIAHKFLNMKHGYSRLENVWGVDGARRPIAYLREKMHDLLEEYVLSSDVDDLEKSLKELSVPHFNHELVYQTIVYSIEAKPDTRSVVMEKMSKVIGRLENDGFLSDDQINMGLTRAFADLEDLCLDVPDGKQVFQELTSLAVQDKWATDVTVEMARRRSSSTLVAQA</sequence>
<dbReference type="STRING" id="667725.A0A0L0FIK9"/>
<dbReference type="Proteomes" id="UP000054560">
    <property type="component" value="Unassembled WGS sequence"/>
</dbReference>
<dbReference type="PANTHER" id="PTHR12626:SF0">
    <property type="entry name" value="PROGRAMMED CELL DEATH PROTEIN 4"/>
    <property type="match status" value="1"/>
</dbReference>
<keyword evidence="3" id="KW-0963">Cytoplasm</keyword>
<dbReference type="InterPro" id="IPR016024">
    <property type="entry name" value="ARM-type_fold"/>
</dbReference>
<evidence type="ECO:0000256" key="2">
    <source>
        <dbReference type="ARBA" id="ARBA00005497"/>
    </source>
</evidence>
<comment type="similarity">
    <text evidence="2">Belongs to the PDCD4 family.</text>
</comment>
<dbReference type="SMART" id="SM00544">
    <property type="entry name" value="MA3"/>
    <property type="match status" value="2"/>
</dbReference>
<dbReference type="GO" id="GO:0005737">
    <property type="term" value="C:cytoplasm"/>
    <property type="evidence" value="ECO:0007669"/>
    <property type="project" value="UniProtKB-SubCell"/>
</dbReference>
<feature type="domain" description="MI" evidence="7">
    <location>
        <begin position="240"/>
        <end position="366"/>
    </location>
</feature>
<evidence type="ECO:0000313" key="9">
    <source>
        <dbReference type="Proteomes" id="UP000054560"/>
    </source>
</evidence>
<evidence type="ECO:0000256" key="1">
    <source>
        <dbReference type="ARBA" id="ARBA00004496"/>
    </source>
</evidence>
<dbReference type="eggNOG" id="KOG0403">
    <property type="taxonomic scope" value="Eukaryota"/>
</dbReference>
<comment type="subcellular location">
    <subcellularLocation>
        <location evidence="1">Cytoplasm</location>
    </subcellularLocation>
</comment>
<protein>
    <recommendedName>
        <fullName evidence="7">MI domain-containing protein</fullName>
    </recommendedName>
</protein>
<dbReference type="Gene3D" id="1.25.40.180">
    <property type="match status" value="2"/>
</dbReference>
<dbReference type="InterPro" id="IPR003891">
    <property type="entry name" value="Initiation_fac_eIF4g_MI"/>
</dbReference>
<dbReference type="RefSeq" id="XP_014150477.1">
    <property type="nucleotide sequence ID" value="XM_014295002.1"/>
</dbReference>
<keyword evidence="4" id="KW-0677">Repeat</keyword>
<dbReference type="InterPro" id="IPR039778">
    <property type="entry name" value="PDCD4"/>
</dbReference>
<feature type="region of interest" description="Disordered" evidence="6">
    <location>
        <begin position="1"/>
        <end position="24"/>
    </location>
</feature>
<dbReference type="OrthoDB" id="414546at2759"/>
<feature type="compositionally biased region" description="Basic and acidic residues" evidence="6">
    <location>
        <begin position="40"/>
        <end position="68"/>
    </location>
</feature>
<feature type="compositionally biased region" description="Polar residues" evidence="6">
    <location>
        <begin position="7"/>
        <end position="17"/>
    </location>
</feature>
<proteinExistence type="inferred from homology"/>
<accession>A0A0L0FIK9</accession>
<dbReference type="GO" id="GO:0045892">
    <property type="term" value="P:negative regulation of DNA-templated transcription"/>
    <property type="evidence" value="ECO:0007669"/>
    <property type="project" value="InterPro"/>
</dbReference>
<keyword evidence="5" id="KW-0539">Nucleus</keyword>
<dbReference type="SUPFAM" id="SSF48371">
    <property type="entry name" value="ARM repeat"/>
    <property type="match status" value="2"/>
</dbReference>
<evidence type="ECO:0000313" key="8">
    <source>
        <dbReference type="EMBL" id="KNC76575.1"/>
    </source>
</evidence>
<dbReference type="AlphaFoldDB" id="A0A0L0FIK9"/>
<dbReference type="PROSITE" id="PS51366">
    <property type="entry name" value="MI"/>
    <property type="match status" value="2"/>
</dbReference>
<feature type="region of interest" description="Disordered" evidence="6">
    <location>
        <begin position="37"/>
        <end position="74"/>
    </location>
</feature>
<keyword evidence="9" id="KW-1185">Reference proteome</keyword>
<dbReference type="EMBL" id="KQ243044">
    <property type="protein sequence ID" value="KNC76575.1"/>
    <property type="molecule type" value="Genomic_DNA"/>
</dbReference>
<dbReference type="PANTHER" id="PTHR12626">
    <property type="entry name" value="PROGRAMMED CELL DEATH 4"/>
    <property type="match status" value="1"/>
</dbReference>
<dbReference type="GeneID" id="25911437"/>
<name>A0A0L0FIK9_9EUKA</name>
<evidence type="ECO:0000256" key="6">
    <source>
        <dbReference type="SAM" id="MobiDB-lite"/>
    </source>
</evidence>
<dbReference type="Pfam" id="PF02847">
    <property type="entry name" value="MA3"/>
    <property type="match status" value="2"/>
</dbReference>
<organism evidence="8 9">
    <name type="scientific">Sphaeroforma arctica JP610</name>
    <dbReference type="NCBI Taxonomy" id="667725"/>
    <lineage>
        <taxon>Eukaryota</taxon>
        <taxon>Ichthyosporea</taxon>
        <taxon>Ichthyophonida</taxon>
        <taxon>Sphaeroforma</taxon>
    </lineage>
</organism>
<evidence type="ECO:0000256" key="5">
    <source>
        <dbReference type="ARBA" id="ARBA00023242"/>
    </source>
</evidence>
<evidence type="ECO:0000256" key="3">
    <source>
        <dbReference type="ARBA" id="ARBA00022490"/>
    </source>
</evidence>
<gene>
    <name evidence="8" type="ORF">SARC_10933</name>
</gene>